<keyword evidence="3 7" id="KW-0812">Transmembrane</keyword>
<keyword evidence="2" id="KW-1003">Cell membrane</keyword>
<dbReference type="InterPro" id="IPR050250">
    <property type="entry name" value="Macrolide_Exporter_MacB"/>
</dbReference>
<dbReference type="GO" id="GO:0005886">
    <property type="term" value="C:plasma membrane"/>
    <property type="evidence" value="ECO:0007669"/>
    <property type="project" value="UniProtKB-SubCell"/>
</dbReference>
<reference evidence="11" key="1">
    <citation type="submission" date="2017-09" db="EMBL/GenBank/DDBJ databases">
        <title>Metaegenomics of thermophilic ammonia-oxidizing enrichment culture.</title>
        <authorList>
            <person name="Kato S."/>
            <person name="Suzuki K."/>
        </authorList>
    </citation>
    <scope>NUCLEOTIDE SEQUENCE [LARGE SCALE GENOMIC DNA]</scope>
</reference>
<evidence type="ECO:0000256" key="4">
    <source>
        <dbReference type="ARBA" id="ARBA00022989"/>
    </source>
</evidence>
<dbReference type="Pfam" id="PF02687">
    <property type="entry name" value="FtsX"/>
    <property type="match status" value="1"/>
</dbReference>
<organism evidence="10 11">
    <name type="scientific">Candidatus Thermoflexus japonica</name>
    <dbReference type="NCBI Taxonomy" id="2035417"/>
    <lineage>
        <taxon>Bacteria</taxon>
        <taxon>Bacillati</taxon>
        <taxon>Chloroflexota</taxon>
        <taxon>Thermoflexia</taxon>
        <taxon>Thermoflexales</taxon>
        <taxon>Thermoflexaceae</taxon>
        <taxon>Thermoflexus</taxon>
    </lineage>
</organism>
<dbReference type="EMBL" id="BEHY01000005">
    <property type="protein sequence ID" value="GBD08210.1"/>
    <property type="molecule type" value="Genomic_DNA"/>
</dbReference>
<feature type="transmembrane region" description="Helical" evidence="7">
    <location>
        <begin position="292"/>
        <end position="320"/>
    </location>
</feature>
<evidence type="ECO:0000313" key="10">
    <source>
        <dbReference type="EMBL" id="GBD08210.1"/>
    </source>
</evidence>
<dbReference type="Pfam" id="PF12704">
    <property type="entry name" value="MacB_PCD"/>
    <property type="match status" value="1"/>
</dbReference>
<proteinExistence type="inferred from homology"/>
<evidence type="ECO:0000256" key="5">
    <source>
        <dbReference type="ARBA" id="ARBA00023136"/>
    </source>
</evidence>
<name>A0A2H5Y439_9CHLR</name>
<comment type="similarity">
    <text evidence="6">Belongs to the ABC-4 integral membrane protein family.</text>
</comment>
<keyword evidence="5 7" id="KW-0472">Membrane</keyword>
<protein>
    <submittedName>
        <fullName evidence="10">Macrolide export ATP-binding/permease protein MacB</fullName>
        <ecNumber evidence="10">3.6.3.-</ecNumber>
    </submittedName>
</protein>
<comment type="subcellular location">
    <subcellularLocation>
        <location evidence="1">Cell membrane</location>
        <topology evidence="1">Multi-pass membrane protein</topology>
    </subcellularLocation>
</comment>
<sequence length="421" mass="45124">MLALLQENLQTAIQSLAANKLRTALSLLGILIGVGAVVALLAAGQGVQDYIQRQVQAIGPNVLFVFPGGFSQSGITRAAAQQSGLMRPALTMGDARALQDPTRAPDILMVAPLVAQTLPVASEKERTTVTVRGVTPAYRIARNWQVDRGRFIEPEDERTRARVALLGAETARALFGDQDPIGQLIRIRDVPFRVIGLLSRKGGTSFGNEDEVVLIPLSTMHQYLYSARGRGGEPGLSAIVLVARSHERIRMAQEQAITILRERHGIRFREDEDFTVVSQEEILSLFGNLTAILTAFLSAIAGISLLVGGIGIMNITLVSVRERTREIGLRKAVGARRRDILLQFLVETVLLSLTGGALGILLGMGVAGLISALAGGVFQAIVTPGSVILAVGISSAVGLFFGLYPAWRAARLDPIVALRYE</sequence>
<gene>
    <name evidence="10" type="primary">macB_2</name>
    <name evidence="10" type="ORF">HRbin22_00443</name>
</gene>
<dbReference type="PANTHER" id="PTHR30572">
    <property type="entry name" value="MEMBRANE COMPONENT OF TRANSPORTER-RELATED"/>
    <property type="match status" value="1"/>
</dbReference>
<dbReference type="GO" id="GO:0016787">
    <property type="term" value="F:hydrolase activity"/>
    <property type="evidence" value="ECO:0007669"/>
    <property type="project" value="UniProtKB-KW"/>
</dbReference>
<feature type="transmembrane region" description="Helical" evidence="7">
    <location>
        <begin position="21"/>
        <end position="43"/>
    </location>
</feature>
<accession>A0A2H5Y439</accession>
<keyword evidence="10" id="KW-0067">ATP-binding</keyword>
<dbReference type="GO" id="GO:0005524">
    <property type="term" value="F:ATP binding"/>
    <property type="evidence" value="ECO:0007669"/>
    <property type="project" value="UniProtKB-KW"/>
</dbReference>
<evidence type="ECO:0000259" key="9">
    <source>
        <dbReference type="Pfam" id="PF12704"/>
    </source>
</evidence>
<dbReference type="PANTHER" id="PTHR30572:SF4">
    <property type="entry name" value="ABC TRANSPORTER PERMEASE YTRF"/>
    <property type="match status" value="1"/>
</dbReference>
<evidence type="ECO:0000256" key="1">
    <source>
        <dbReference type="ARBA" id="ARBA00004651"/>
    </source>
</evidence>
<evidence type="ECO:0000256" key="7">
    <source>
        <dbReference type="SAM" id="Phobius"/>
    </source>
</evidence>
<evidence type="ECO:0000256" key="3">
    <source>
        <dbReference type="ARBA" id="ARBA00022692"/>
    </source>
</evidence>
<feature type="transmembrane region" description="Helical" evidence="7">
    <location>
        <begin position="341"/>
        <end position="374"/>
    </location>
</feature>
<feature type="domain" description="MacB-like periplasmic core" evidence="9">
    <location>
        <begin position="23"/>
        <end position="256"/>
    </location>
</feature>
<evidence type="ECO:0000256" key="2">
    <source>
        <dbReference type="ARBA" id="ARBA00022475"/>
    </source>
</evidence>
<evidence type="ECO:0000313" key="11">
    <source>
        <dbReference type="Proteomes" id="UP000236642"/>
    </source>
</evidence>
<dbReference type="Proteomes" id="UP000236642">
    <property type="component" value="Unassembled WGS sequence"/>
</dbReference>
<feature type="transmembrane region" description="Helical" evidence="7">
    <location>
        <begin position="380"/>
        <end position="404"/>
    </location>
</feature>
<dbReference type="InterPro" id="IPR003838">
    <property type="entry name" value="ABC3_permease_C"/>
</dbReference>
<comment type="caution">
    <text evidence="10">The sequence shown here is derived from an EMBL/GenBank/DDBJ whole genome shotgun (WGS) entry which is preliminary data.</text>
</comment>
<dbReference type="AlphaFoldDB" id="A0A2H5Y439"/>
<dbReference type="InterPro" id="IPR025857">
    <property type="entry name" value="MacB_PCD"/>
</dbReference>
<feature type="domain" description="ABC3 transporter permease C-terminal" evidence="8">
    <location>
        <begin position="299"/>
        <end position="414"/>
    </location>
</feature>
<dbReference type="GO" id="GO:0022857">
    <property type="term" value="F:transmembrane transporter activity"/>
    <property type="evidence" value="ECO:0007669"/>
    <property type="project" value="TreeGrafter"/>
</dbReference>
<evidence type="ECO:0000256" key="6">
    <source>
        <dbReference type="ARBA" id="ARBA00038076"/>
    </source>
</evidence>
<keyword evidence="10" id="KW-0378">Hydrolase</keyword>
<keyword evidence="4 7" id="KW-1133">Transmembrane helix</keyword>
<evidence type="ECO:0000259" key="8">
    <source>
        <dbReference type="Pfam" id="PF02687"/>
    </source>
</evidence>
<keyword evidence="10" id="KW-0547">Nucleotide-binding</keyword>
<dbReference type="EC" id="3.6.3.-" evidence="10"/>